<organism evidence="1 2">
    <name type="scientific">Cichorium intybus</name>
    <name type="common">Chicory</name>
    <dbReference type="NCBI Taxonomy" id="13427"/>
    <lineage>
        <taxon>Eukaryota</taxon>
        <taxon>Viridiplantae</taxon>
        <taxon>Streptophyta</taxon>
        <taxon>Embryophyta</taxon>
        <taxon>Tracheophyta</taxon>
        <taxon>Spermatophyta</taxon>
        <taxon>Magnoliopsida</taxon>
        <taxon>eudicotyledons</taxon>
        <taxon>Gunneridae</taxon>
        <taxon>Pentapetalae</taxon>
        <taxon>asterids</taxon>
        <taxon>campanulids</taxon>
        <taxon>Asterales</taxon>
        <taxon>Asteraceae</taxon>
        <taxon>Cichorioideae</taxon>
        <taxon>Cichorieae</taxon>
        <taxon>Cichoriinae</taxon>
        <taxon>Cichorium</taxon>
    </lineage>
</organism>
<sequence length="196" mass="21678">MEYTSLVDTSLDVNSNPSHFLSLVPKQEVQSSFIELGLKMSSANDQAAGELVEELNRVYVHQIIERGNSESSSSDEDSCKKPRQEQHIKAKISRAHAEQVIPVTENRALSSDLSILLSISADTPFGYLGINETTTQEEIDQEMGAETFVEIILAIILPPIGVFLRYGCGVEFWICLLLTILGYLPGIIYAIYVLVV</sequence>
<reference evidence="1 2" key="2">
    <citation type="journal article" date="2022" name="Mol. Ecol. Resour.">
        <title>The genomes of chicory, endive, great burdock and yacon provide insights into Asteraceae paleo-polyploidization history and plant inulin production.</title>
        <authorList>
            <person name="Fan W."/>
            <person name="Wang S."/>
            <person name="Wang H."/>
            <person name="Wang A."/>
            <person name="Jiang F."/>
            <person name="Liu H."/>
            <person name="Zhao H."/>
            <person name="Xu D."/>
            <person name="Zhang Y."/>
        </authorList>
    </citation>
    <scope>NUCLEOTIDE SEQUENCE [LARGE SCALE GENOMIC DNA]</scope>
    <source>
        <strain evidence="2">cv. Punajuju</strain>
        <tissue evidence="1">Leaves</tissue>
    </source>
</reference>
<dbReference type="Proteomes" id="UP001055811">
    <property type="component" value="Linkage Group LG06"/>
</dbReference>
<accession>A0ACB9BIB6</accession>
<proteinExistence type="predicted"/>
<keyword evidence="2" id="KW-1185">Reference proteome</keyword>
<comment type="caution">
    <text evidence="1">The sequence shown here is derived from an EMBL/GenBank/DDBJ whole genome shotgun (WGS) entry which is preliminary data.</text>
</comment>
<protein>
    <submittedName>
        <fullName evidence="1">Uncharacterized protein</fullName>
    </submittedName>
</protein>
<reference evidence="2" key="1">
    <citation type="journal article" date="2022" name="Mol. Ecol. Resour.">
        <title>The genomes of chicory, endive, great burdock and yacon provide insights into Asteraceae palaeo-polyploidization history and plant inulin production.</title>
        <authorList>
            <person name="Fan W."/>
            <person name="Wang S."/>
            <person name="Wang H."/>
            <person name="Wang A."/>
            <person name="Jiang F."/>
            <person name="Liu H."/>
            <person name="Zhao H."/>
            <person name="Xu D."/>
            <person name="Zhang Y."/>
        </authorList>
    </citation>
    <scope>NUCLEOTIDE SEQUENCE [LARGE SCALE GENOMIC DNA]</scope>
    <source>
        <strain evidence="2">cv. Punajuju</strain>
    </source>
</reference>
<evidence type="ECO:0000313" key="1">
    <source>
        <dbReference type="EMBL" id="KAI3721353.1"/>
    </source>
</evidence>
<evidence type="ECO:0000313" key="2">
    <source>
        <dbReference type="Proteomes" id="UP001055811"/>
    </source>
</evidence>
<name>A0ACB9BIB6_CICIN</name>
<dbReference type="EMBL" id="CM042014">
    <property type="protein sequence ID" value="KAI3721353.1"/>
    <property type="molecule type" value="Genomic_DNA"/>
</dbReference>
<gene>
    <name evidence="1" type="ORF">L2E82_32362</name>
</gene>